<dbReference type="PANTHER" id="PTHR45901">
    <property type="entry name" value="PROTEIN CBG12474"/>
    <property type="match status" value="1"/>
</dbReference>
<comment type="caution">
    <text evidence="1">Lacks conserved residue(s) required for the propagation of feature annotation.</text>
</comment>
<protein>
    <recommendedName>
        <fullName evidence="7">PLAT domain-containing protein</fullName>
    </recommendedName>
</protein>
<dbReference type="InterPro" id="IPR003103">
    <property type="entry name" value="BAG_domain"/>
</dbReference>
<reference evidence="5" key="1">
    <citation type="submission" date="2021-02" db="EMBL/GenBank/DDBJ databases">
        <authorList>
            <person name="Nowell W R."/>
        </authorList>
    </citation>
    <scope>NUCLEOTIDE SEQUENCE</scope>
    <source>
        <strain evidence="5">Ploen Becks lab</strain>
    </source>
</reference>
<feature type="region of interest" description="Disordered" evidence="2">
    <location>
        <begin position="1"/>
        <end position="33"/>
    </location>
</feature>
<sequence length="902" mass="103082">MNNENYGDPKLLGENKFPPPPLQQSTPLQSQQFQRNVVEIPVQHLRTESNQSSSSSIPKSHNYFRENPRNTRENLRDNFGDNFRDQYRNNFSNFGDNFRENSPFSSTRQDPFNQNIWNQGFGIDPQFELIDSPFQNFPFTSNPRQETDPRFPLISRFDDLFRRNQPDYPRNNSPVRDYLNPNLNPTRSHSQPRPSPPKEEKQEDRNRKEPSPITVIHNSSSNSSPKNTENITPNTNSDFELSSNSPKRYTTQTTIYPNTTQTQPQPTLKQQNLSSDQGPVPIKIEHLTPTGSSPTPNNQQNIQSNTSDFKYESDFGTQETKSNPSDTASKMGTTMSNAPNKQTGQTRPTPQFGAASKTPEAPKPQGQPQKIVKTPKDKCDEIQIELENLEKDINAFNGKKSDRVYLMIDEFLTRCLIKLDDIEKGDETFNQYRKSLINFANRLADKLESKCQNDAKETEESPIQTGSPQTLDATTNATNSQEESKTINQGAEQTTSELTQDSNLAHNMVKYIVLVKTGDLANAGTDSKVTLTIYGKNGNTDEIVLDGNNSNLGKDLFERNSTDEFSVEAEDLGKITHIKIGTDGSKLASSWYLESITVKSPSETQNWEVNKWLADEDLSVELKAKIEEKPKEEPKPKAEEKPKKEEKTNEKKETPRSKNETPVSTKKSESKSTKKTLPPVKPPRSNEFTHLELERIKGGLNREVSTIKFTKRKEHMPFIFNDLNPYYDVKHVENLIYSPLNQQHVGYYNRYTAINIVEPWVAYRMERTLPPYVTRSLSHSLLPRSSLNNSSFEKPERLEGSTLAPNFPKVIVKKPKDLNGPFYVDDVKAIRKEIKKNYKSTTRFEEDRKRTINDYFRMRLNETADREGMTKAYHAYLENSAGSKKALEELLITSNREEIETE</sequence>
<dbReference type="Gene3D" id="1.20.58.120">
    <property type="entry name" value="BAG domain"/>
    <property type="match status" value="1"/>
</dbReference>
<dbReference type="GO" id="GO:0051087">
    <property type="term" value="F:protein-folding chaperone binding"/>
    <property type="evidence" value="ECO:0007669"/>
    <property type="project" value="InterPro"/>
</dbReference>
<dbReference type="SMART" id="SM00308">
    <property type="entry name" value="LH2"/>
    <property type="match status" value="1"/>
</dbReference>
<evidence type="ECO:0008006" key="7">
    <source>
        <dbReference type="Google" id="ProtNLM"/>
    </source>
</evidence>
<dbReference type="Proteomes" id="UP000663879">
    <property type="component" value="Unassembled WGS sequence"/>
</dbReference>
<feature type="compositionally biased region" description="Basic and acidic residues" evidence="2">
    <location>
        <begin position="196"/>
        <end position="210"/>
    </location>
</feature>
<feature type="domain" description="PLAT" evidence="3">
    <location>
        <begin position="509"/>
        <end position="627"/>
    </location>
</feature>
<feature type="compositionally biased region" description="Polar residues" evidence="2">
    <location>
        <begin position="315"/>
        <end position="349"/>
    </location>
</feature>
<feature type="compositionally biased region" description="Low complexity" evidence="2">
    <location>
        <begin position="23"/>
        <end position="33"/>
    </location>
</feature>
<dbReference type="SUPFAM" id="SSF49723">
    <property type="entry name" value="Lipase/lipooxygenase domain (PLAT/LH2 domain)"/>
    <property type="match status" value="1"/>
</dbReference>
<evidence type="ECO:0000256" key="1">
    <source>
        <dbReference type="PROSITE-ProRule" id="PRU00152"/>
    </source>
</evidence>
<dbReference type="InterPro" id="IPR036533">
    <property type="entry name" value="BAG_dom_sf"/>
</dbReference>
<dbReference type="AlphaFoldDB" id="A0A813S1M4"/>
<dbReference type="InterPro" id="IPR001024">
    <property type="entry name" value="PLAT/LH2_dom"/>
</dbReference>
<evidence type="ECO:0000259" key="3">
    <source>
        <dbReference type="PROSITE" id="PS50095"/>
    </source>
</evidence>
<dbReference type="PROSITE" id="PS50095">
    <property type="entry name" value="PLAT"/>
    <property type="match status" value="1"/>
</dbReference>
<feature type="region of interest" description="Disordered" evidence="2">
    <location>
        <begin position="451"/>
        <end position="497"/>
    </location>
</feature>
<dbReference type="InterPro" id="IPR052970">
    <property type="entry name" value="Inner_ear_hair_cell_LOXHD"/>
</dbReference>
<dbReference type="OrthoDB" id="5975019at2759"/>
<comment type="caution">
    <text evidence="5">The sequence shown here is derived from an EMBL/GenBank/DDBJ whole genome shotgun (WGS) entry which is preliminary data.</text>
</comment>
<evidence type="ECO:0000256" key="2">
    <source>
        <dbReference type="SAM" id="MobiDB-lite"/>
    </source>
</evidence>
<dbReference type="SMART" id="SM00264">
    <property type="entry name" value="BAG"/>
    <property type="match status" value="1"/>
</dbReference>
<dbReference type="Pfam" id="PF02179">
    <property type="entry name" value="BAG"/>
    <property type="match status" value="1"/>
</dbReference>
<feature type="domain" description="BAG" evidence="4">
    <location>
        <begin position="377"/>
        <end position="451"/>
    </location>
</feature>
<evidence type="ECO:0000313" key="6">
    <source>
        <dbReference type="Proteomes" id="UP000663879"/>
    </source>
</evidence>
<organism evidence="5 6">
    <name type="scientific">Brachionus calyciflorus</name>
    <dbReference type="NCBI Taxonomy" id="104777"/>
    <lineage>
        <taxon>Eukaryota</taxon>
        <taxon>Metazoa</taxon>
        <taxon>Spiralia</taxon>
        <taxon>Gnathifera</taxon>
        <taxon>Rotifera</taxon>
        <taxon>Eurotatoria</taxon>
        <taxon>Monogononta</taxon>
        <taxon>Pseudotrocha</taxon>
        <taxon>Ploima</taxon>
        <taxon>Brachionidae</taxon>
        <taxon>Brachionus</taxon>
    </lineage>
</organism>
<dbReference type="PANTHER" id="PTHR45901:SF3">
    <property type="entry name" value="LIPOXYGENASE HOMOLOGY DOMAIN-CONTAINING PROTEIN 1"/>
    <property type="match status" value="1"/>
</dbReference>
<accession>A0A813S1M4</accession>
<name>A0A813S1M4_9BILA</name>
<feature type="compositionally biased region" description="Basic and acidic residues" evidence="2">
    <location>
        <begin position="63"/>
        <end position="73"/>
    </location>
</feature>
<feature type="compositionally biased region" description="Polar residues" evidence="2">
    <location>
        <begin position="461"/>
        <end position="497"/>
    </location>
</feature>
<gene>
    <name evidence="5" type="ORF">OXX778_LOCUS5921</name>
</gene>
<proteinExistence type="predicted"/>
<evidence type="ECO:0000313" key="5">
    <source>
        <dbReference type="EMBL" id="CAF0790057.1"/>
    </source>
</evidence>
<feature type="compositionally biased region" description="Polar residues" evidence="2">
    <location>
        <begin position="216"/>
        <end position="249"/>
    </location>
</feature>
<feature type="compositionally biased region" description="Polar residues" evidence="2">
    <location>
        <begin position="289"/>
        <end position="308"/>
    </location>
</feature>
<evidence type="ECO:0000259" key="4">
    <source>
        <dbReference type="PROSITE" id="PS51035"/>
    </source>
</evidence>
<feature type="compositionally biased region" description="Basic and acidic residues" evidence="2">
    <location>
        <begin position="625"/>
        <end position="659"/>
    </location>
</feature>
<feature type="region of interest" description="Disordered" evidence="2">
    <location>
        <begin position="625"/>
        <end position="691"/>
    </location>
</feature>
<dbReference type="InterPro" id="IPR036392">
    <property type="entry name" value="PLAT/LH2_dom_sf"/>
</dbReference>
<dbReference type="Gene3D" id="2.40.180.10">
    <property type="entry name" value="Catalase core domain"/>
    <property type="match status" value="1"/>
</dbReference>
<dbReference type="EMBL" id="CAJNOC010000672">
    <property type="protein sequence ID" value="CAF0790057.1"/>
    <property type="molecule type" value="Genomic_DNA"/>
</dbReference>
<feature type="region of interest" description="Disordered" evidence="2">
    <location>
        <begin position="162"/>
        <end position="376"/>
    </location>
</feature>
<dbReference type="SUPFAM" id="SSF63491">
    <property type="entry name" value="BAG domain"/>
    <property type="match status" value="1"/>
</dbReference>
<dbReference type="PROSITE" id="PS51035">
    <property type="entry name" value="BAG"/>
    <property type="match status" value="1"/>
</dbReference>
<keyword evidence="6" id="KW-1185">Reference proteome</keyword>
<feature type="region of interest" description="Disordered" evidence="2">
    <location>
        <begin position="46"/>
        <end position="73"/>
    </location>
</feature>
<feature type="compositionally biased region" description="Low complexity" evidence="2">
    <location>
        <begin position="250"/>
        <end position="271"/>
    </location>
</feature>
<feature type="compositionally biased region" description="Polar residues" evidence="2">
    <location>
        <begin position="181"/>
        <end position="192"/>
    </location>
</feature>
<dbReference type="Pfam" id="PF01477">
    <property type="entry name" value="PLAT"/>
    <property type="match status" value="1"/>
</dbReference>
<feature type="compositionally biased region" description="Low complexity" evidence="2">
    <location>
        <begin position="49"/>
        <end position="60"/>
    </location>
</feature>